<keyword evidence="3" id="KW-0812">Transmembrane</keyword>
<feature type="coiled-coil region" evidence="1">
    <location>
        <begin position="418"/>
        <end position="452"/>
    </location>
</feature>
<feature type="transmembrane region" description="Helical" evidence="3">
    <location>
        <begin position="126"/>
        <end position="148"/>
    </location>
</feature>
<reference evidence="4" key="1">
    <citation type="submission" date="2021-02" db="EMBL/GenBank/DDBJ databases">
        <title>First Annotated Genome of the Yellow-green Alga Tribonema minus.</title>
        <authorList>
            <person name="Mahan K.M."/>
        </authorList>
    </citation>
    <scope>NUCLEOTIDE SEQUENCE</scope>
    <source>
        <strain evidence="4">UTEX B ZZ1240</strain>
    </source>
</reference>
<feature type="compositionally biased region" description="Basic and acidic residues" evidence="2">
    <location>
        <begin position="60"/>
        <end position="69"/>
    </location>
</feature>
<feature type="compositionally biased region" description="Gly residues" evidence="2">
    <location>
        <begin position="463"/>
        <end position="483"/>
    </location>
</feature>
<evidence type="ECO:0000256" key="3">
    <source>
        <dbReference type="SAM" id="Phobius"/>
    </source>
</evidence>
<feature type="region of interest" description="Disordered" evidence="2">
    <location>
        <begin position="14"/>
        <end position="106"/>
    </location>
</feature>
<sequence>MRVRDDDVFVTAEATDALGDSTEDWALLEQMRPEEEADGAPDASSPAAGDSTSPQLSEIRQADAPKSTEEAAYAPTVAPASTVSSPATDGVADSGADTEGNQTGPPLRERVAAAASAARRSISAHAVLRFIFMTALHVLMTVSTLWVLGVPMGVGRGPMHGGGRALGGGGGGSGGNGGGGNGGFRRQKRLCAIEKRLAEQADIIENLETIAVNFDEQLTSLQSGEKDLKDQVATMRKNFNLQLTNLRSRVDVKEDLKNRIADMGTNFNSQLTELHARVVSNEEHDDASFQDIFASLNCIPSFDDVSAMLDAHASAEDTKAMDPLLFMQQVEPRMAAKAAQVAEAVVRDRAVAWRNEAKSHLDAMKTELLGEALPQATEAATLAVRAELLPAVIGVERRITEVLHTVDGVADRADAAARKAVQAVAAELEDSLHKVKKDMSELRKDFKDAKHKYKADFKSGTTVGTGGGHGSSGGSSGGSGGGSSDAIKSKRKTEDCDASASVTEVRLDVLQTDMENATGHLATLDGRVKDIENHLLGDGQRHSTTSDVMARLVDEFEQWKRDSLSFFDW</sequence>
<dbReference type="EMBL" id="JAFCMP010000445">
    <property type="protein sequence ID" value="KAG5179724.1"/>
    <property type="molecule type" value="Genomic_DNA"/>
</dbReference>
<keyword evidence="3" id="KW-1133">Transmembrane helix</keyword>
<feature type="compositionally biased region" description="Low complexity" evidence="2">
    <location>
        <begin position="40"/>
        <end position="51"/>
    </location>
</feature>
<feature type="region of interest" description="Disordered" evidence="2">
    <location>
        <begin position="161"/>
        <end position="181"/>
    </location>
</feature>
<gene>
    <name evidence="4" type="ORF">JKP88DRAFT_72195</name>
</gene>
<keyword evidence="1" id="KW-0175">Coiled coil</keyword>
<keyword evidence="5" id="KW-1185">Reference proteome</keyword>
<accession>A0A836CBL5</accession>
<dbReference type="Proteomes" id="UP000664859">
    <property type="component" value="Unassembled WGS sequence"/>
</dbReference>
<dbReference type="AlphaFoldDB" id="A0A836CBL5"/>
<evidence type="ECO:0000256" key="2">
    <source>
        <dbReference type="SAM" id="MobiDB-lite"/>
    </source>
</evidence>
<evidence type="ECO:0000256" key="1">
    <source>
        <dbReference type="SAM" id="Coils"/>
    </source>
</evidence>
<organism evidence="4 5">
    <name type="scientific">Tribonema minus</name>
    <dbReference type="NCBI Taxonomy" id="303371"/>
    <lineage>
        <taxon>Eukaryota</taxon>
        <taxon>Sar</taxon>
        <taxon>Stramenopiles</taxon>
        <taxon>Ochrophyta</taxon>
        <taxon>PX clade</taxon>
        <taxon>Xanthophyceae</taxon>
        <taxon>Tribonematales</taxon>
        <taxon>Tribonemataceae</taxon>
        <taxon>Tribonema</taxon>
    </lineage>
</organism>
<comment type="caution">
    <text evidence="4">The sequence shown here is derived from an EMBL/GenBank/DDBJ whole genome shotgun (WGS) entry which is preliminary data.</text>
</comment>
<feature type="region of interest" description="Disordered" evidence="2">
    <location>
        <begin position="457"/>
        <end position="495"/>
    </location>
</feature>
<evidence type="ECO:0000313" key="5">
    <source>
        <dbReference type="Proteomes" id="UP000664859"/>
    </source>
</evidence>
<evidence type="ECO:0000313" key="4">
    <source>
        <dbReference type="EMBL" id="KAG5179724.1"/>
    </source>
</evidence>
<protein>
    <submittedName>
        <fullName evidence="4">Uncharacterized protein</fullName>
    </submittedName>
</protein>
<proteinExistence type="predicted"/>
<keyword evidence="3" id="KW-0472">Membrane</keyword>
<name>A0A836CBL5_9STRA</name>